<evidence type="ECO:0000313" key="3">
    <source>
        <dbReference type="Proteomes" id="UP001338125"/>
    </source>
</evidence>
<dbReference type="Proteomes" id="UP001338125">
    <property type="component" value="Unassembled WGS sequence"/>
</dbReference>
<evidence type="ECO:0000256" key="1">
    <source>
        <dbReference type="SAM" id="MobiDB-lite"/>
    </source>
</evidence>
<reference evidence="2 3" key="1">
    <citation type="submission" date="2024-01" db="EMBL/GenBank/DDBJ databases">
        <title>Complete genome of Cladobotryum mycophilum ATHUM6906.</title>
        <authorList>
            <person name="Christinaki A.C."/>
            <person name="Myridakis A.I."/>
            <person name="Kouvelis V.N."/>
        </authorList>
    </citation>
    <scope>NUCLEOTIDE SEQUENCE [LARGE SCALE GENOMIC DNA]</scope>
    <source>
        <strain evidence="2 3">ATHUM6906</strain>
    </source>
</reference>
<proteinExistence type="predicted"/>
<accession>A0ABR0SKI4</accession>
<evidence type="ECO:0008006" key="4">
    <source>
        <dbReference type="Google" id="ProtNLM"/>
    </source>
</evidence>
<sequence>MARPLKWYMSEVPPPQKLSAAPLFIDNVLTIRLKQPCILIISDGYRLLWRRHSALPFRLYDSGRKPNATSSLSGPLPWEAQVVTLNDYHSSLYHYQPTGFLAPTAQGIFLHTIFTITMVEQQQYITSGLPHQDLAGPHGLPENDRSPVALPTTTYSDITPFAAVCFFFQPPSSVRLQSFDTYFYSWFPPLHQLRKPARQHYPPPPTTPYTQVPTPPGSSKMYHQWSNQPFDMNSQASQASSPMNNPAPVAQEFYVDERRTPGPPEPYLGSYGVSEGPEPQPIHHQGPPYYIDVPVENQSHMSHGHLQMDRSAPPPAPLLSQSHPSYRGPLRQTSVDYHSTSSHQEIRRSSSGSSPRRGAARATTQGTTRVTKSTKRNGKRGPNARNNSQLDPADDHKNCYGEEVAPTLKSTCPEEERCIFESRWRHRHQRGQDMWDSIQNDFYTRFKKQHGKEMLQMKFKRGRAKYQLWIDRDEHLLREAFRKTERERYQTILSHFLEMGGSRNMLLSASDIEIKLVNDMKLEDNIYVEAGEELDVRRRRRTTIKKRSGGRGEQSGDVAVRDEMLTAMSHPNLTEDDVINQVYERRDRWDEESSTNSEMMDVHMWDSRAPMKIEPGTLVPPQGGHILKAHNTHPVSHAVGGPAHQSLYHGRK</sequence>
<name>A0ABR0SKI4_9HYPO</name>
<feature type="compositionally biased region" description="Low complexity" evidence="1">
    <location>
        <begin position="349"/>
        <end position="369"/>
    </location>
</feature>
<gene>
    <name evidence="2" type="ORF">PT974_06081</name>
</gene>
<protein>
    <recommendedName>
        <fullName evidence="4">Clr5 domain-containing protein</fullName>
    </recommendedName>
</protein>
<evidence type="ECO:0000313" key="2">
    <source>
        <dbReference type="EMBL" id="KAK5992666.1"/>
    </source>
</evidence>
<comment type="caution">
    <text evidence="2">The sequence shown here is derived from an EMBL/GenBank/DDBJ whole genome shotgun (WGS) entry which is preliminary data.</text>
</comment>
<feature type="region of interest" description="Disordered" evidence="1">
    <location>
        <begin position="257"/>
        <end position="398"/>
    </location>
</feature>
<dbReference type="EMBL" id="JAVFKD010000012">
    <property type="protein sequence ID" value="KAK5992666.1"/>
    <property type="molecule type" value="Genomic_DNA"/>
</dbReference>
<organism evidence="2 3">
    <name type="scientific">Cladobotryum mycophilum</name>
    <dbReference type="NCBI Taxonomy" id="491253"/>
    <lineage>
        <taxon>Eukaryota</taxon>
        <taxon>Fungi</taxon>
        <taxon>Dikarya</taxon>
        <taxon>Ascomycota</taxon>
        <taxon>Pezizomycotina</taxon>
        <taxon>Sordariomycetes</taxon>
        <taxon>Hypocreomycetidae</taxon>
        <taxon>Hypocreales</taxon>
        <taxon>Hypocreaceae</taxon>
        <taxon>Cladobotryum</taxon>
    </lineage>
</organism>
<feature type="compositionally biased region" description="Polar residues" evidence="1">
    <location>
        <begin position="331"/>
        <end position="343"/>
    </location>
</feature>
<keyword evidence="3" id="KW-1185">Reference proteome</keyword>